<proteinExistence type="predicted"/>
<dbReference type="SMART" id="SM00209">
    <property type="entry name" value="TSP1"/>
    <property type="match status" value="1"/>
</dbReference>
<evidence type="ECO:0000256" key="1">
    <source>
        <dbReference type="SAM" id="Phobius"/>
    </source>
</evidence>
<keyword evidence="1" id="KW-0812">Transmembrane</keyword>
<evidence type="ECO:0000313" key="2">
    <source>
        <dbReference type="EMBL" id="QHS99765.1"/>
    </source>
</evidence>
<dbReference type="EMBL" id="MN739347">
    <property type="protein sequence ID" value="QHS99765.1"/>
    <property type="molecule type" value="Genomic_DNA"/>
</dbReference>
<dbReference type="Gene3D" id="2.20.100.10">
    <property type="entry name" value="Thrombospondin type-1 (TSP1) repeat"/>
    <property type="match status" value="1"/>
</dbReference>
<accession>A0A6C0C4Y4</accession>
<name>A0A6C0C4Y4_9ZZZZ</name>
<keyword evidence="1" id="KW-1133">Transmembrane helix</keyword>
<dbReference type="PROSITE" id="PS50092">
    <property type="entry name" value="TSP1"/>
    <property type="match status" value="1"/>
</dbReference>
<feature type="transmembrane region" description="Helical" evidence="1">
    <location>
        <begin position="12"/>
        <end position="38"/>
    </location>
</feature>
<dbReference type="InterPro" id="IPR000884">
    <property type="entry name" value="TSP1_rpt"/>
</dbReference>
<sequence>MNIIIKIILLNILLIIGLKYNLSLFIILLTLLSLWMLYTNYKAYKLVEGFDDYKMAFAGLLNKDIKTSLKEDILYDSILDNFTRLIKLMNKSEDIIPPNQMCKGELGDWTNCTKECGRGKQIRRFNVIQKAGETGIHCIYENGQIESKECFERLCRFNEECEHNNDCISGYCSELDRVCSYPNICSRDQLYYCDDEQCQVLKEKYGEYTYDPIKQECINKDINIKLSSFEINQETIDQVAGLQDTERRTTIYSINNQLEISKGIMCNNANNGTSSCEQLPDDILCEEYYENESRLPCVDSVDSDTNCEQATLEPKYAGFTLEELGIEARDNYFTCPSLSEESSPTEESR</sequence>
<keyword evidence="1" id="KW-0472">Membrane</keyword>
<reference evidence="2" key="1">
    <citation type="journal article" date="2020" name="Nature">
        <title>Giant virus diversity and host interactions through global metagenomics.</title>
        <authorList>
            <person name="Schulz F."/>
            <person name="Roux S."/>
            <person name="Paez-Espino D."/>
            <person name="Jungbluth S."/>
            <person name="Walsh D.A."/>
            <person name="Denef V.J."/>
            <person name="McMahon K.D."/>
            <person name="Konstantinidis K.T."/>
            <person name="Eloe-Fadrosh E.A."/>
            <person name="Kyrpides N.C."/>
            <person name="Woyke T."/>
        </authorList>
    </citation>
    <scope>NUCLEOTIDE SEQUENCE</scope>
    <source>
        <strain evidence="2">GVMAG-M-3300020187-37</strain>
    </source>
</reference>
<protein>
    <submittedName>
        <fullName evidence="2">Uncharacterized protein</fullName>
    </submittedName>
</protein>
<dbReference type="SUPFAM" id="SSF82895">
    <property type="entry name" value="TSP-1 type 1 repeat"/>
    <property type="match status" value="1"/>
</dbReference>
<dbReference type="InterPro" id="IPR036383">
    <property type="entry name" value="TSP1_rpt_sf"/>
</dbReference>
<dbReference type="AlphaFoldDB" id="A0A6C0C4Y4"/>
<organism evidence="2">
    <name type="scientific">viral metagenome</name>
    <dbReference type="NCBI Taxonomy" id="1070528"/>
    <lineage>
        <taxon>unclassified sequences</taxon>
        <taxon>metagenomes</taxon>
        <taxon>organismal metagenomes</taxon>
    </lineage>
</organism>